<protein>
    <submittedName>
        <fullName evidence="1">Uncharacterized protein</fullName>
    </submittedName>
</protein>
<reference evidence="1" key="1">
    <citation type="submission" date="2019-11" db="UniProtKB">
        <authorList>
            <consortium name="WormBaseParasite"/>
        </authorList>
    </citation>
    <scope>IDENTIFICATION</scope>
</reference>
<proteinExistence type="predicted"/>
<accession>A0A5K3EU76</accession>
<organism evidence="1">
    <name type="scientific">Mesocestoides corti</name>
    <name type="common">Flatworm</name>
    <dbReference type="NCBI Taxonomy" id="53468"/>
    <lineage>
        <taxon>Eukaryota</taxon>
        <taxon>Metazoa</taxon>
        <taxon>Spiralia</taxon>
        <taxon>Lophotrochozoa</taxon>
        <taxon>Platyhelminthes</taxon>
        <taxon>Cestoda</taxon>
        <taxon>Eucestoda</taxon>
        <taxon>Cyclophyllidea</taxon>
        <taxon>Mesocestoididae</taxon>
        <taxon>Mesocestoides</taxon>
    </lineage>
</organism>
<name>A0A5K3EU76_MESCO</name>
<evidence type="ECO:0000313" key="1">
    <source>
        <dbReference type="WBParaSite" id="MCU_003084-RA"/>
    </source>
</evidence>
<sequence>MVAARRPRTSTFRQPTMLSDKAHLYSSLRYSLPNLSLAITLSDGFV</sequence>
<dbReference type="AlphaFoldDB" id="A0A5K3EU76"/>
<dbReference type="WBParaSite" id="MCU_003084-RA">
    <property type="protein sequence ID" value="MCU_003084-RA"/>
    <property type="gene ID" value="MCU_003084"/>
</dbReference>